<feature type="compositionally biased region" description="Basic and acidic residues" evidence="1">
    <location>
        <begin position="65"/>
        <end position="74"/>
    </location>
</feature>
<gene>
    <name evidence="2" type="ORF">GCM10025868_41690</name>
</gene>
<sequence>MASVTRRAVPGSQVTRTHPAYAPAISTTAPTGAVSGASGAGAGYVCSSDSQTASTTAQTSSARLEGGERRRHDTAPATGSGSRPSSARLVAHGVGGERLDQVLVRAGGERADHATVLALGRHHHHGDVAPGGLLADPADERQPVHDRHVPVDAGQVRAPAGGIHHRQHVEGLLAVGGLLGLVAEAVEHAGHDAPHGARVVDDESTHQETFR</sequence>
<accession>A0ABQ6JLZ3</accession>
<organism evidence="2 3">
    <name type="scientific">Angustibacter aerolatus</name>
    <dbReference type="NCBI Taxonomy" id="1162965"/>
    <lineage>
        <taxon>Bacteria</taxon>
        <taxon>Bacillati</taxon>
        <taxon>Actinomycetota</taxon>
        <taxon>Actinomycetes</taxon>
        <taxon>Kineosporiales</taxon>
        <taxon>Kineosporiaceae</taxon>
    </lineage>
</organism>
<keyword evidence="3" id="KW-1185">Reference proteome</keyword>
<evidence type="ECO:0000256" key="1">
    <source>
        <dbReference type="SAM" id="MobiDB-lite"/>
    </source>
</evidence>
<dbReference type="Proteomes" id="UP001157017">
    <property type="component" value="Unassembled WGS sequence"/>
</dbReference>
<protein>
    <submittedName>
        <fullName evidence="2">Uncharacterized protein</fullName>
    </submittedName>
</protein>
<dbReference type="EMBL" id="BSUZ01000001">
    <property type="protein sequence ID" value="GMA88919.1"/>
    <property type="molecule type" value="Genomic_DNA"/>
</dbReference>
<name>A0ABQ6JLZ3_9ACTN</name>
<evidence type="ECO:0000313" key="3">
    <source>
        <dbReference type="Proteomes" id="UP001157017"/>
    </source>
</evidence>
<feature type="region of interest" description="Disordered" evidence="1">
    <location>
        <begin position="192"/>
        <end position="211"/>
    </location>
</feature>
<evidence type="ECO:0000313" key="2">
    <source>
        <dbReference type="EMBL" id="GMA88919.1"/>
    </source>
</evidence>
<proteinExistence type="predicted"/>
<feature type="region of interest" description="Disordered" evidence="1">
    <location>
        <begin position="45"/>
        <end position="87"/>
    </location>
</feature>
<comment type="caution">
    <text evidence="2">The sequence shown here is derived from an EMBL/GenBank/DDBJ whole genome shotgun (WGS) entry which is preliminary data.</text>
</comment>
<feature type="compositionally biased region" description="Low complexity" evidence="1">
    <location>
        <begin position="47"/>
        <end position="62"/>
    </location>
</feature>
<reference evidence="3" key="1">
    <citation type="journal article" date="2019" name="Int. J. Syst. Evol. Microbiol.">
        <title>The Global Catalogue of Microorganisms (GCM) 10K type strain sequencing project: providing services to taxonomists for standard genome sequencing and annotation.</title>
        <authorList>
            <consortium name="The Broad Institute Genomics Platform"/>
            <consortium name="The Broad Institute Genome Sequencing Center for Infectious Disease"/>
            <person name="Wu L."/>
            <person name="Ma J."/>
        </authorList>
    </citation>
    <scope>NUCLEOTIDE SEQUENCE [LARGE SCALE GENOMIC DNA]</scope>
    <source>
        <strain evidence="3">NBRC 108730</strain>
    </source>
</reference>